<protein>
    <submittedName>
        <fullName evidence="1">Uncharacterized protein</fullName>
    </submittedName>
</protein>
<dbReference type="RefSeq" id="WP_173532521.1">
    <property type="nucleotide sequence ID" value="NZ_CP054143.1"/>
</dbReference>
<evidence type="ECO:0000313" key="1">
    <source>
        <dbReference type="EMBL" id="QKJ66017.1"/>
    </source>
</evidence>
<sequence length="195" mass="22614">MNRAFSWPLEKSLQLALCWLTAALLVAGVLLWGAHRYWSWSQYEQDRLQQTLAQLRQQVNQRQQAWQNIQQHQAQFKRLNAQLMLGAEHRVEYLQALALYRQQNPQQQLQYQLQAPQPWPAASPMANLHTVASPLNIQLRLRDEDALSNFTLWLKQQPGFTAPARCEMSLAQPSGIALNCDYLWLTIQALVTEPR</sequence>
<proteinExistence type="predicted"/>
<accession>A0A6M8SW68</accession>
<reference evidence="1 2" key="1">
    <citation type="submission" date="2020-05" db="EMBL/GenBank/DDBJ databases">
        <title>Complete genome sequence of Deefgea sp. D17.</title>
        <authorList>
            <person name="Bae J.-W."/>
            <person name="Han J.E."/>
        </authorList>
    </citation>
    <scope>NUCLEOTIDE SEQUENCE [LARGE SCALE GENOMIC DNA]</scope>
    <source>
        <strain evidence="1 2">D17</strain>
    </source>
</reference>
<keyword evidence="2" id="KW-1185">Reference proteome</keyword>
<dbReference type="EMBL" id="CP054143">
    <property type="protein sequence ID" value="QKJ66017.1"/>
    <property type="molecule type" value="Genomic_DNA"/>
</dbReference>
<name>A0A6M8SW68_9NEIS</name>
<evidence type="ECO:0000313" key="2">
    <source>
        <dbReference type="Proteomes" id="UP000504844"/>
    </source>
</evidence>
<dbReference type="Proteomes" id="UP000504844">
    <property type="component" value="Chromosome"/>
</dbReference>
<dbReference type="AlphaFoldDB" id="A0A6M8SW68"/>
<dbReference type="KEGG" id="dee:HQN60_04425"/>
<organism evidence="1 2">
    <name type="scientific">Deefgea piscis</name>
    <dbReference type="NCBI Taxonomy" id="2739061"/>
    <lineage>
        <taxon>Bacteria</taxon>
        <taxon>Pseudomonadati</taxon>
        <taxon>Pseudomonadota</taxon>
        <taxon>Betaproteobacteria</taxon>
        <taxon>Neisseriales</taxon>
        <taxon>Chitinibacteraceae</taxon>
        <taxon>Deefgea</taxon>
    </lineage>
</organism>
<gene>
    <name evidence="1" type="ORF">HQN60_04425</name>
</gene>